<dbReference type="SUPFAM" id="SSF57845">
    <property type="entry name" value="B-box zinc-binding domain"/>
    <property type="match status" value="1"/>
</dbReference>
<dbReference type="InterPro" id="IPR043136">
    <property type="entry name" value="B30.2/SPRY_sf"/>
</dbReference>
<dbReference type="Gene3D" id="2.60.120.920">
    <property type="match status" value="1"/>
</dbReference>
<dbReference type="Pfam" id="PF00622">
    <property type="entry name" value="SPRY"/>
    <property type="match status" value="1"/>
</dbReference>
<dbReference type="EMBL" id="JAFBMS010001200">
    <property type="protein sequence ID" value="KAG9329433.1"/>
    <property type="molecule type" value="Genomic_DNA"/>
</dbReference>
<dbReference type="InterPro" id="IPR003879">
    <property type="entry name" value="Butyrophylin_SPRY"/>
</dbReference>
<reference evidence="2" key="1">
    <citation type="thesis" date="2021" institute="BYU ScholarsArchive" country="Provo, UT, USA">
        <title>Applications of and Algorithms for Genome Assembly and Genomic Analyses with an Emphasis on Marine Teleosts.</title>
        <authorList>
            <person name="Pickett B.D."/>
        </authorList>
    </citation>
    <scope>NUCLEOTIDE SEQUENCE</scope>
    <source>
        <strain evidence="2">HI-2016</strain>
    </source>
</reference>
<dbReference type="InterPro" id="IPR001870">
    <property type="entry name" value="B30.2/SPRY"/>
</dbReference>
<feature type="domain" description="B30.2/SPRY" evidence="1">
    <location>
        <begin position="289"/>
        <end position="480"/>
    </location>
</feature>
<dbReference type="SMART" id="SM00449">
    <property type="entry name" value="SPRY"/>
    <property type="match status" value="1"/>
</dbReference>
<dbReference type="PANTHER" id="PTHR24103">
    <property type="entry name" value="E3 UBIQUITIN-PROTEIN LIGASE TRIM"/>
    <property type="match status" value="1"/>
</dbReference>
<dbReference type="AlphaFoldDB" id="A0A8T2MPB4"/>
<evidence type="ECO:0000313" key="3">
    <source>
        <dbReference type="Proteomes" id="UP000824540"/>
    </source>
</evidence>
<dbReference type="Pfam" id="PF13765">
    <property type="entry name" value="PRY"/>
    <property type="match status" value="1"/>
</dbReference>
<protein>
    <recommendedName>
        <fullName evidence="1">B30.2/SPRY domain-containing protein</fullName>
    </recommendedName>
</protein>
<dbReference type="Gene3D" id="3.30.160.60">
    <property type="entry name" value="Classic Zinc Finger"/>
    <property type="match status" value="1"/>
</dbReference>
<dbReference type="InterPro" id="IPR050143">
    <property type="entry name" value="TRIM/RBCC"/>
</dbReference>
<dbReference type="PRINTS" id="PR01407">
    <property type="entry name" value="BUTYPHLNCDUF"/>
</dbReference>
<dbReference type="PROSITE" id="PS50188">
    <property type="entry name" value="B302_SPRY"/>
    <property type="match status" value="1"/>
</dbReference>
<keyword evidence="3" id="KW-1185">Reference proteome</keyword>
<dbReference type="InterPro" id="IPR013320">
    <property type="entry name" value="ConA-like_dom_sf"/>
</dbReference>
<dbReference type="SUPFAM" id="SSF49899">
    <property type="entry name" value="Concanavalin A-like lectins/glucanases"/>
    <property type="match status" value="1"/>
</dbReference>
<proteinExistence type="predicted"/>
<dbReference type="SMART" id="SM00589">
    <property type="entry name" value="PRY"/>
    <property type="match status" value="1"/>
</dbReference>
<comment type="caution">
    <text evidence="2">The sequence shown here is derived from an EMBL/GenBank/DDBJ whole genome shotgun (WGS) entry which is preliminary data.</text>
</comment>
<dbReference type="InterPro" id="IPR006574">
    <property type="entry name" value="PRY"/>
</dbReference>
<organism evidence="2 3">
    <name type="scientific">Albula glossodonta</name>
    <name type="common">roundjaw bonefish</name>
    <dbReference type="NCBI Taxonomy" id="121402"/>
    <lineage>
        <taxon>Eukaryota</taxon>
        <taxon>Metazoa</taxon>
        <taxon>Chordata</taxon>
        <taxon>Craniata</taxon>
        <taxon>Vertebrata</taxon>
        <taxon>Euteleostomi</taxon>
        <taxon>Actinopterygii</taxon>
        <taxon>Neopterygii</taxon>
        <taxon>Teleostei</taxon>
        <taxon>Albuliformes</taxon>
        <taxon>Albulidae</taxon>
        <taxon>Albula</taxon>
    </lineage>
</organism>
<evidence type="ECO:0000259" key="1">
    <source>
        <dbReference type="PROSITE" id="PS50188"/>
    </source>
</evidence>
<evidence type="ECO:0000313" key="2">
    <source>
        <dbReference type="EMBL" id="KAG9329433.1"/>
    </source>
</evidence>
<dbReference type="Proteomes" id="UP000824540">
    <property type="component" value="Unassembled WGS sequence"/>
</dbReference>
<dbReference type="InterPro" id="IPR003877">
    <property type="entry name" value="SPRY_dom"/>
</dbReference>
<sequence length="485" mass="54175">MRGMHLPVGGACTTVGGADLAVDGAYLDVGRACLEVGGASRRRQFLTLSKASLLSECAETQACLAVSKMAATQESTAPVPPDPVCSRHGDPLCWYRLEDEQLVCESCKASSKEGHRFWTVTHAFEERKTVLEITLQTLREKLGGSRKAHGLFVEMAHHTKTQVQQTERLIKDEFEKLQKFLQEEKESRLAALKREEGQKSQKLMQMIKEMTKEISSLSHTIKAIEKHLESEDISFLQNYKSTIEKIHGVKTRGKKPGQIHNDVVEKFCKATKEKEPEVPTGALIDVAKHLGNLKYSVWEKMVGVVNYTLVTLDPNTASRCLSLSDDLTSLSYSPINPPPPDNPERFASAAEILGSEGFSSGRRSWDVEVGANTDWAVGVVRESTNRKKRTKLSSAEGILALRFSNDTYTVDTTQLSLWRKPQKVRVEVDWSTGRMTFSDAAFNSHILSTIELTFKEKVFPYFYSFCEERSLQIAPETRSIAEGAH</sequence>
<name>A0A8T2MPB4_9TELE</name>
<dbReference type="OrthoDB" id="8752569at2759"/>
<gene>
    <name evidence="2" type="ORF">JZ751_004777</name>
</gene>
<accession>A0A8T2MPB4</accession>